<dbReference type="PANTHER" id="PTHR24189">
    <property type="entry name" value="MYOTROPHIN"/>
    <property type="match status" value="1"/>
</dbReference>
<evidence type="ECO:0000313" key="5">
    <source>
        <dbReference type="Proteomes" id="UP000325787"/>
    </source>
</evidence>
<sequence>MPTSAMPERPHLDNFRRQARALQRAARAGDPDALARLARHHAGGPRLSAAQLVVAREHGFASWPRLVRYLGTAAEHGWDTRLGAAPAADPAEEFCRLACLTYSREDGPGRWARARRLLAEHPGLTSRHIWAAAAAARPDDVGRLLAEQPRLVAQRGGPFRWRPLFHLVYSRFDEAVPAERVLAVARLLLDAGADPDDGYLFDALPSPFTLLTGVFGHGELGSRRQPRHPHWRALGRLLLDAGADPNDAQALYNRMFEPDDSHLELLFEYGLGTGDGGPWRARVPELGTPARMLRTQLRWAVEHHQPARVRLLVEHGVDFRSPFEDDGPAWSPGDGRTAVELARLGGDAEIADHLVARGAVPPGPDPVGELVAAAFRGDRSAVDRVRAEHPGVVAEARRSRPGLVVWAAARGSVETVGLLVGLGFDVNAYGRGDAPVEEAWETALHRGAMAGDVELTRRLLALGADPDLRDRRFDATPLDWARHFHQSSTADLLGPVTTPSASGG</sequence>
<dbReference type="InterPro" id="IPR036770">
    <property type="entry name" value="Ankyrin_rpt-contain_sf"/>
</dbReference>
<dbReference type="SMART" id="SM00248">
    <property type="entry name" value="ANK"/>
    <property type="match status" value="5"/>
</dbReference>
<dbReference type="Proteomes" id="UP000325787">
    <property type="component" value="Chromosome"/>
</dbReference>
<dbReference type="PROSITE" id="PS50088">
    <property type="entry name" value="ANK_REPEAT"/>
    <property type="match status" value="1"/>
</dbReference>
<dbReference type="Pfam" id="PF00023">
    <property type="entry name" value="Ank"/>
    <property type="match status" value="1"/>
</dbReference>
<dbReference type="KEGG" id="ssyi:EKG83_13520"/>
<dbReference type="InterPro" id="IPR050745">
    <property type="entry name" value="Multifunctional_regulatory"/>
</dbReference>
<feature type="repeat" description="ANK" evidence="3">
    <location>
        <begin position="439"/>
        <end position="471"/>
    </location>
</feature>
<evidence type="ECO:0000256" key="2">
    <source>
        <dbReference type="ARBA" id="ARBA00023043"/>
    </source>
</evidence>
<evidence type="ECO:0000256" key="3">
    <source>
        <dbReference type="PROSITE-ProRule" id="PRU00023"/>
    </source>
</evidence>
<dbReference type="RefSeq" id="WP_051765644.1">
    <property type="nucleotide sequence ID" value="NZ_CP034550.1"/>
</dbReference>
<evidence type="ECO:0000256" key="1">
    <source>
        <dbReference type="ARBA" id="ARBA00022737"/>
    </source>
</evidence>
<dbReference type="PANTHER" id="PTHR24189:SF50">
    <property type="entry name" value="ANKYRIN REPEAT AND SOCS BOX PROTEIN 2"/>
    <property type="match status" value="1"/>
</dbReference>
<accession>A0A5Q0GW60</accession>
<dbReference type="EMBL" id="CP034550">
    <property type="protein sequence ID" value="QFZ18366.1"/>
    <property type="molecule type" value="Genomic_DNA"/>
</dbReference>
<dbReference type="OrthoDB" id="928522at2"/>
<gene>
    <name evidence="4" type="ORF">EKG83_13520</name>
</gene>
<reference evidence="5" key="1">
    <citation type="journal article" date="2021" name="Curr. Microbiol.">
        <title>Complete genome of nocamycin-producing strain Saccharothrix syringae NRRL B-16468 reveals the biosynthetic potential for secondary metabolites.</title>
        <authorList>
            <person name="Mo X."/>
            <person name="Yang S."/>
        </authorList>
    </citation>
    <scope>NUCLEOTIDE SEQUENCE [LARGE SCALE GENOMIC DNA]</scope>
    <source>
        <strain evidence="5">ATCC 51364 / DSM 43886 / JCM 6844 / KCTC 9398 / NBRC 14523 / NRRL B-16468 / INA 2240</strain>
    </source>
</reference>
<dbReference type="Gene3D" id="1.25.40.20">
    <property type="entry name" value="Ankyrin repeat-containing domain"/>
    <property type="match status" value="1"/>
</dbReference>
<proteinExistence type="predicted"/>
<dbReference type="PROSITE" id="PS50297">
    <property type="entry name" value="ANK_REP_REGION"/>
    <property type="match status" value="1"/>
</dbReference>
<dbReference type="InterPro" id="IPR002110">
    <property type="entry name" value="Ankyrin_rpt"/>
</dbReference>
<keyword evidence="1" id="KW-0677">Repeat</keyword>
<keyword evidence="2 3" id="KW-0040">ANK repeat</keyword>
<name>A0A5Q0GW60_SACSY</name>
<dbReference type="SUPFAM" id="SSF48403">
    <property type="entry name" value="Ankyrin repeat"/>
    <property type="match status" value="1"/>
</dbReference>
<keyword evidence="5" id="KW-1185">Reference proteome</keyword>
<protein>
    <submittedName>
        <fullName evidence="4">Ankyrin repeat domain-containing protein</fullName>
    </submittedName>
</protein>
<evidence type="ECO:0000313" key="4">
    <source>
        <dbReference type="EMBL" id="QFZ18366.1"/>
    </source>
</evidence>
<organism evidence="4 5">
    <name type="scientific">Saccharothrix syringae</name>
    <name type="common">Nocardiopsis syringae</name>
    <dbReference type="NCBI Taxonomy" id="103733"/>
    <lineage>
        <taxon>Bacteria</taxon>
        <taxon>Bacillati</taxon>
        <taxon>Actinomycetota</taxon>
        <taxon>Actinomycetes</taxon>
        <taxon>Pseudonocardiales</taxon>
        <taxon>Pseudonocardiaceae</taxon>
        <taxon>Saccharothrix</taxon>
    </lineage>
</organism>
<dbReference type="AlphaFoldDB" id="A0A5Q0GW60"/>